<dbReference type="KEGG" id="tbl:TBLA_0E00100"/>
<evidence type="ECO:0000313" key="1">
    <source>
        <dbReference type="EMBL" id="CCH61073.1"/>
    </source>
</evidence>
<evidence type="ECO:0000313" key="2">
    <source>
        <dbReference type="Proteomes" id="UP000002866"/>
    </source>
</evidence>
<dbReference type="AlphaFoldDB" id="I2H3X1"/>
<dbReference type="Proteomes" id="UP000002866">
    <property type="component" value="Chromosome 5"/>
</dbReference>
<gene>
    <name evidence="1" type="primary">TBLA0E00100</name>
    <name evidence="1" type="ORF">TBLA_0E00100</name>
</gene>
<dbReference type="GeneID" id="14496663"/>
<dbReference type="EMBL" id="HE806320">
    <property type="protein sequence ID" value="CCH61073.1"/>
    <property type="molecule type" value="Genomic_DNA"/>
</dbReference>
<protein>
    <submittedName>
        <fullName evidence="1">Uncharacterized protein</fullName>
    </submittedName>
</protein>
<accession>I2H3X1</accession>
<proteinExistence type="predicted"/>
<dbReference type="InParanoid" id="I2H3X1"/>
<name>I2H3X1_HENB6</name>
<organism evidence="1 2">
    <name type="scientific">Henningerozyma blattae (strain ATCC 34711 / CBS 6284 / DSM 70876 / NBRC 10599 / NRRL Y-10934 / UCD 77-7)</name>
    <name type="common">Yeast</name>
    <name type="synonym">Tetrapisispora blattae</name>
    <dbReference type="NCBI Taxonomy" id="1071380"/>
    <lineage>
        <taxon>Eukaryota</taxon>
        <taxon>Fungi</taxon>
        <taxon>Dikarya</taxon>
        <taxon>Ascomycota</taxon>
        <taxon>Saccharomycotina</taxon>
        <taxon>Saccharomycetes</taxon>
        <taxon>Saccharomycetales</taxon>
        <taxon>Saccharomycetaceae</taxon>
        <taxon>Henningerozyma</taxon>
    </lineage>
</organism>
<dbReference type="RefSeq" id="XP_004180592.1">
    <property type="nucleotide sequence ID" value="XM_004180544.1"/>
</dbReference>
<reference evidence="1 2" key="1">
    <citation type="journal article" date="2011" name="Proc. Natl. Acad. Sci. U.S.A.">
        <title>Evolutionary erosion of yeast sex chromosomes by mating-type switching accidents.</title>
        <authorList>
            <person name="Gordon J.L."/>
            <person name="Armisen D."/>
            <person name="Proux-Wera E."/>
            <person name="Oheigeartaigh S.S."/>
            <person name="Byrne K.P."/>
            <person name="Wolfe K.H."/>
        </authorList>
    </citation>
    <scope>NUCLEOTIDE SEQUENCE [LARGE SCALE GENOMIC DNA]</scope>
    <source>
        <strain evidence="2">ATCC 34711 / CBS 6284 / DSM 70876 / NBRC 10599 / NRRL Y-10934 / UCD 77-7</strain>
    </source>
</reference>
<sequence>MSQGNICDDKLKPIEDKEMLKNLKLTNNYNNKGLLSSKKNVKGKVIKCRPKKRNIAAKVVKNFSRIEDDIRITGMDPTNNSMKVFDEEFNKLIGDCGIDWIQEEFSCLEDTITEEIPVVGPISMCDDTFGELFFGNTERDLCKDSDELSGNLRDINDINESFETIDSSLLFENHADIIRDTLDITSEDLTIQEQQNVLESKQSPDITTVSQNCFINDMISNNVSQSDAFFIFDVLV</sequence>
<dbReference type="HOGENOM" id="CLU_102659_0_0_1"/>
<keyword evidence="2" id="KW-1185">Reference proteome</keyword>